<evidence type="ECO:0000313" key="8">
    <source>
        <dbReference type="Proteomes" id="UP000655094"/>
    </source>
</evidence>
<protein>
    <recommendedName>
        <fullName evidence="2">cysteine-S-conjugate beta-lyase</fullName>
        <ecNumber evidence="2">4.4.1.13</ecNumber>
    </recommendedName>
</protein>
<feature type="domain" description="Aminotransferase class I/classII large" evidence="6">
    <location>
        <begin position="29"/>
        <end position="380"/>
    </location>
</feature>
<sequence>MFDFATPIDRHGTWCTQWDYVADRFGAADLLPFTISDMDFATAPCILDAVSQRLAHGVFGYSRWRNEAFLGAIAHWYASRFNSDIDPQSVVYGPSVIYMVAETIRQWSKEGDGVVVHTPAYDAFYNTITANRRRIAPVPLILKDNRWRCDMDRLEAALAEPKNTLLLLCSPHNPTGKVWRREELETMAALCQKHGVRVISDEIHMDMTWGEHRHIPWSEVAQGPWALFTSGSKSFNIPAFTGAYGFIPEENERDSYLQALKGRDGLSSPSVPALVAHIAAYRDGAPARCPARLPAGEYALCRRHAQQRLPRALLAAAGGHLPAWIDLRPLNVDDRALQQALIAEQKVAIMPGYTYGPEGNGFLRLNVGCPREKLERGVEGLIAALRSLS</sequence>
<dbReference type="GO" id="GO:0047804">
    <property type="term" value="F:cysteine-S-conjugate beta-lyase activity"/>
    <property type="evidence" value="ECO:0007669"/>
    <property type="project" value="UniProtKB-EC"/>
</dbReference>
<keyword evidence="3" id="KW-0663">Pyridoxal phosphate</keyword>
<dbReference type="InterPro" id="IPR015424">
    <property type="entry name" value="PyrdxlP-dep_Trfase"/>
</dbReference>
<dbReference type="Gene3D" id="3.40.640.10">
    <property type="entry name" value="Type I PLP-dependent aspartate aminotransferase-like (Major domain)"/>
    <property type="match status" value="1"/>
</dbReference>
<evidence type="ECO:0000256" key="5">
    <source>
        <dbReference type="ARBA" id="ARBA00037974"/>
    </source>
</evidence>
<evidence type="ECO:0000256" key="4">
    <source>
        <dbReference type="ARBA" id="ARBA00023239"/>
    </source>
</evidence>
<keyword evidence="4" id="KW-0456">Lyase</keyword>
<dbReference type="InterPro" id="IPR015422">
    <property type="entry name" value="PyrdxlP-dep_Trfase_small"/>
</dbReference>
<dbReference type="CDD" id="cd00609">
    <property type="entry name" value="AAT_like"/>
    <property type="match status" value="1"/>
</dbReference>
<evidence type="ECO:0000256" key="3">
    <source>
        <dbReference type="ARBA" id="ARBA00022898"/>
    </source>
</evidence>
<dbReference type="PANTHER" id="PTHR43525:SF1">
    <property type="entry name" value="PROTEIN MALY"/>
    <property type="match status" value="1"/>
</dbReference>
<comment type="similarity">
    <text evidence="5">Belongs to the class-II pyridoxal-phosphate-dependent aminotransferase family. MalY/PatB cystathionine beta-lyase subfamily.</text>
</comment>
<organism evidence="7 8">
    <name type="scientific">Klebsiella pneumoniae</name>
    <dbReference type="NCBI Taxonomy" id="573"/>
    <lineage>
        <taxon>Bacteria</taxon>
        <taxon>Pseudomonadati</taxon>
        <taxon>Pseudomonadota</taxon>
        <taxon>Gammaproteobacteria</taxon>
        <taxon>Enterobacterales</taxon>
        <taxon>Enterobacteriaceae</taxon>
        <taxon>Klebsiella/Raoultella group</taxon>
        <taxon>Klebsiella</taxon>
        <taxon>Klebsiella pneumoniae complex</taxon>
    </lineage>
</organism>
<evidence type="ECO:0000259" key="6">
    <source>
        <dbReference type="Pfam" id="PF00155"/>
    </source>
</evidence>
<accession>A0A919HQL1</accession>
<dbReference type="EC" id="4.4.1.13" evidence="2"/>
<evidence type="ECO:0000256" key="1">
    <source>
        <dbReference type="ARBA" id="ARBA00001933"/>
    </source>
</evidence>
<keyword evidence="7" id="KW-0808">Transferase</keyword>
<reference evidence="7" key="1">
    <citation type="submission" date="2020-10" db="EMBL/GenBank/DDBJ databases">
        <title>Genome Sequence of ESBL Producing Zambian Clinical Strains.</title>
        <authorList>
            <person name="Shawa M."/>
            <person name="Furuta Y."/>
            <person name="Simbotwe M."/>
            <person name="Mulenga E."/>
            <person name="Mubanga M."/>
            <person name="Mulenga G."/>
            <person name="Kaile C."/>
            <person name="Zorigt T."/>
            <person name="Hang'ombe B."/>
            <person name="Higashi H."/>
        </authorList>
    </citation>
    <scope>NUCLEOTIDE SEQUENCE</scope>
    <source>
        <strain evidence="7">Zam_UTH_09</strain>
    </source>
</reference>
<proteinExistence type="inferred from homology"/>
<comment type="caution">
    <text evidence="7">The sequence shown here is derived from an EMBL/GenBank/DDBJ whole genome shotgun (WGS) entry which is preliminary data.</text>
</comment>
<dbReference type="Pfam" id="PF00155">
    <property type="entry name" value="Aminotran_1_2"/>
    <property type="match status" value="1"/>
</dbReference>
<evidence type="ECO:0000256" key="2">
    <source>
        <dbReference type="ARBA" id="ARBA00012224"/>
    </source>
</evidence>
<comment type="cofactor">
    <cofactor evidence="1">
        <name>pyridoxal 5'-phosphate</name>
        <dbReference type="ChEBI" id="CHEBI:597326"/>
    </cofactor>
</comment>
<dbReference type="InterPro" id="IPR051798">
    <property type="entry name" value="Class-II_PLP-Dep_Aminotrans"/>
</dbReference>
<dbReference type="Proteomes" id="UP000655094">
    <property type="component" value="Unassembled WGS sequence"/>
</dbReference>
<dbReference type="InterPro" id="IPR004839">
    <property type="entry name" value="Aminotransferase_I/II_large"/>
</dbReference>
<gene>
    <name evidence="7" type="ORF">KPZU09_17110</name>
</gene>
<dbReference type="InterPro" id="IPR015421">
    <property type="entry name" value="PyrdxlP-dep_Trfase_major"/>
</dbReference>
<name>A0A919HQL1_KLEPN</name>
<dbReference type="SUPFAM" id="SSF53383">
    <property type="entry name" value="PLP-dependent transferases"/>
    <property type="match status" value="1"/>
</dbReference>
<keyword evidence="7" id="KW-0032">Aminotransferase</keyword>
<dbReference type="Gene3D" id="3.90.1150.10">
    <property type="entry name" value="Aspartate Aminotransferase, domain 1"/>
    <property type="match status" value="1"/>
</dbReference>
<dbReference type="AlphaFoldDB" id="A0A919HQL1"/>
<dbReference type="GO" id="GO:0030170">
    <property type="term" value="F:pyridoxal phosphate binding"/>
    <property type="evidence" value="ECO:0007669"/>
    <property type="project" value="InterPro"/>
</dbReference>
<evidence type="ECO:0000313" key="7">
    <source>
        <dbReference type="EMBL" id="GHK51975.1"/>
    </source>
</evidence>
<dbReference type="PANTHER" id="PTHR43525">
    <property type="entry name" value="PROTEIN MALY"/>
    <property type="match status" value="1"/>
</dbReference>
<dbReference type="EMBL" id="BNFF01000001">
    <property type="protein sequence ID" value="GHK51975.1"/>
    <property type="molecule type" value="Genomic_DNA"/>
</dbReference>
<dbReference type="GO" id="GO:0008483">
    <property type="term" value="F:transaminase activity"/>
    <property type="evidence" value="ECO:0007669"/>
    <property type="project" value="UniProtKB-KW"/>
</dbReference>